<keyword evidence="5" id="KW-0539">Nucleus</keyword>
<evidence type="ECO:0000256" key="2">
    <source>
        <dbReference type="ARBA" id="ARBA00004496"/>
    </source>
</evidence>
<protein>
    <recommendedName>
        <fullName evidence="9">Chloride conductance regulatory protein ICln</fullName>
    </recommendedName>
</protein>
<evidence type="ECO:0000256" key="4">
    <source>
        <dbReference type="ARBA" id="ARBA00022490"/>
    </source>
</evidence>
<keyword evidence="4" id="KW-0963">Cytoplasm</keyword>
<feature type="compositionally biased region" description="Basic and acidic residues" evidence="6">
    <location>
        <begin position="212"/>
        <end position="225"/>
    </location>
</feature>
<organism evidence="7 8">
    <name type="scientific">Gonium pectorale</name>
    <name type="common">Green alga</name>
    <dbReference type="NCBI Taxonomy" id="33097"/>
    <lineage>
        <taxon>Eukaryota</taxon>
        <taxon>Viridiplantae</taxon>
        <taxon>Chlorophyta</taxon>
        <taxon>core chlorophytes</taxon>
        <taxon>Chlorophyceae</taxon>
        <taxon>CS clade</taxon>
        <taxon>Chlamydomonadales</taxon>
        <taxon>Volvocaceae</taxon>
        <taxon>Gonium</taxon>
    </lineage>
</organism>
<dbReference type="PANTHER" id="PTHR21399:SF0">
    <property type="entry name" value="METHYLOSOME SUBUNIT PICLN"/>
    <property type="match status" value="1"/>
</dbReference>
<evidence type="ECO:0000256" key="5">
    <source>
        <dbReference type="ARBA" id="ARBA00023242"/>
    </source>
</evidence>
<dbReference type="AlphaFoldDB" id="A0A150FXH1"/>
<reference evidence="8" key="1">
    <citation type="journal article" date="2016" name="Nat. Commun.">
        <title>The Gonium pectorale genome demonstrates co-option of cell cycle regulation during the evolution of multicellularity.</title>
        <authorList>
            <person name="Hanschen E.R."/>
            <person name="Marriage T.N."/>
            <person name="Ferris P.J."/>
            <person name="Hamaji T."/>
            <person name="Toyoda A."/>
            <person name="Fujiyama A."/>
            <person name="Neme R."/>
            <person name="Noguchi H."/>
            <person name="Minakuchi Y."/>
            <person name="Suzuki M."/>
            <person name="Kawai-Toyooka H."/>
            <person name="Smith D.R."/>
            <person name="Sparks H."/>
            <person name="Anderson J."/>
            <person name="Bakaric R."/>
            <person name="Luria V."/>
            <person name="Karger A."/>
            <person name="Kirschner M.W."/>
            <person name="Durand P.M."/>
            <person name="Michod R.E."/>
            <person name="Nozaki H."/>
            <person name="Olson B.J."/>
        </authorList>
    </citation>
    <scope>NUCLEOTIDE SEQUENCE [LARGE SCALE GENOMIC DNA]</scope>
    <source>
        <strain evidence="8">NIES-2863</strain>
    </source>
</reference>
<evidence type="ECO:0000256" key="6">
    <source>
        <dbReference type="SAM" id="MobiDB-lite"/>
    </source>
</evidence>
<feature type="region of interest" description="Disordered" evidence="6">
    <location>
        <begin position="203"/>
        <end position="244"/>
    </location>
</feature>
<dbReference type="Gene3D" id="2.30.29.30">
    <property type="entry name" value="Pleckstrin-homology domain (PH domain)/Phosphotyrosine-binding domain (PTB)"/>
    <property type="match status" value="1"/>
</dbReference>
<dbReference type="InterPro" id="IPR039924">
    <property type="entry name" value="ICln/Lot5/Saf5"/>
</dbReference>
<dbReference type="Proteomes" id="UP000075714">
    <property type="component" value="Unassembled WGS sequence"/>
</dbReference>
<dbReference type="InterPro" id="IPR003521">
    <property type="entry name" value="ICln"/>
</dbReference>
<dbReference type="PANTHER" id="PTHR21399">
    <property type="entry name" value="CHLORIDE CONDUCTANCE REGULATORY PROTEIN ICLN"/>
    <property type="match status" value="1"/>
</dbReference>
<dbReference type="Pfam" id="PF03517">
    <property type="entry name" value="Voldacs"/>
    <property type="match status" value="1"/>
</dbReference>
<name>A0A150FXH1_GONPE</name>
<comment type="subcellular location">
    <subcellularLocation>
        <location evidence="2">Cytoplasm</location>
    </subcellularLocation>
    <subcellularLocation>
        <location evidence="1">Nucleus</location>
    </subcellularLocation>
</comment>
<dbReference type="STRING" id="33097.A0A150FXH1"/>
<dbReference type="GO" id="GO:0034709">
    <property type="term" value="C:methylosome"/>
    <property type="evidence" value="ECO:0007669"/>
    <property type="project" value="InterPro"/>
</dbReference>
<dbReference type="InterPro" id="IPR011993">
    <property type="entry name" value="PH-like_dom_sf"/>
</dbReference>
<dbReference type="GO" id="GO:0005829">
    <property type="term" value="C:cytosol"/>
    <property type="evidence" value="ECO:0007669"/>
    <property type="project" value="InterPro"/>
</dbReference>
<dbReference type="OrthoDB" id="19714at2759"/>
<comment type="caution">
    <text evidence="7">The sequence shown here is derived from an EMBL/GenBank/DDBJ whole genome shotgun (WGS) entry which is preliminary data.</text>
</comment>
<dbReference type="GO" id="GO:0034715">
    <property type="term" value="C:pICln-Sm protein complex"/>
    <property type="evidence" value="ECO:0007669"/>
    <property type="project" value="InterPro"/>
</dbReference>
<gene>
    <name evidence="7" type="ORF">GPECTOR_161g123</name>
</gene>
<sequence>MAPSALALARKFDIETQVELTEDREVVLDTDDEEQLSSKCPDVEFVLGDDVTAGAGTLHLTTRRVVWVGSQPGGPCFALRYPQVVMHAISRDPSSFAKPCIYLQLDEGSEDMRMAGAAEEEGGEGEEEEDDDIAAEVRLVPTEEGKVDELFKVLCDCAALNPDSEVEGEGDFFFDEAEVMAGLDPDTRAAVIAERLEGGMELEGEAAENGEADLRELVGDDPSRFEDDDEDGEEDMGQNGPSGR</sequence>
<accession>A0A150FXH1</accession>
<evidence type="ECO:0000313" key="7">
    <source>
        <dbReference type="EMBL" id="KXZ42324.1"/>
    </source>
</evidence>
<keyword evidence="8" id="KW-1185">Reference proteome</keyword>
<dbReference type="GO" id="GO:0000387">
    <property type="term" value="P:spliceosomal snRNP assembly"/>
    <property type="evidence" value="ECO:0007669"/>
    <property type="project" value="InterPro"/>
</dbReference>
<evidence type="ECO:0000313" key="8">
    <source>
        <dbReference type="Proteomes" id="UP000075714"/>
    </source>
</evidence>
<proteinExistence type="inferred from homology"/>
<dbReference type="GO" id="GO:0005886">
    <property type="term" value="C:plasma membrane"/>
    <property type="evidence" value="ECO:0007669"/>
    <property type="project" value="InterPro"/>
</dbReference>
<evidence type="ECO:0000256" key="3">
    <source>
        <dbReference type="ARBA" id="ARBA00007054"/>
    </source>
</evidence>
<evidence type="ECO:0008006" key="9">
    <source>
        <dbReference type="Google" id="ProtNLM"/>
    </source>
</evidence>
<dbReference type="GO" id="GO:0005681">
    <property type="term" value="C:spliceosomal complex"/>
    <property type="evidence" value="ECO:0007669"/>
    <property type="project" value="TreeGrafter"/>
</dbReference>
<dbReference type="GO" id="GO:0045292">
    <property type="term" value="P:mRNA cis splicing, via spliceosome"/>
    <property type="evidence" value="ECO:0007669"/>
    <property type="project" value="TreeGrafter"/>
</dbReference>
<dbReference type="PRINTS" id="PR01348">
    <property type="entry name" value="ICLNCHANNEL"/>
</dbReference>
<comment type="similarity">
    <text evidence="3">Belongs to the pICln (TC 1.A.47) family.</text>
</comment>
<feature type="compositionally biased region" description="Acidic residues" evidence="6">
    <location>
        <begin position="226"/>
        <end position="236"/>
    </location>
</feature>
<evidence type="ECO:0000256" key="1">
    <source>
        <dbReference type="ARBA" id="ARBA00004123"/>
    </source>
</evidence>
<dbReference type="EMBL" id="LSYV01000161">
    <property type="protein sequence ID" value="KXZ42324.1"/>
    <property type="molecule type" value="Genomic_DNA"/>
</dbReference>
<dbReference type="SUPFAM" id="SSF50729">
    <property type="entry name" value="PH domain-like"/>
    <property type="match status" value="1"/>
</dbReference>
<dbReference type="GO" id="GO:0006884">
    <property type="term" value="P:cell volume homeostasis"/>
    <property type="evidence" value="ECO:0007669"/>
    <property type="project" value="InterPro"/>
</dbReference>
<dbReference type="GO" id="GO:0006821">
    <property type="term" value="P:chloride transport"/>
    <property type="evidence" value="ECO:0007669"/>
    <property type="project" value="InterPro"/>
</dbReference>